<proteinExistence type="predicted"/>
<dbReference type="FunFam" id="1.10.10.10:FF:000014">
    <property type="entry name" value="Cullin 1"/>
    <property type="match status" value="1"/>
</dbReference>
<dbReference type="Proteomes" id="UP001431209">
    <property type="component" value="Unassembled WGS sequence"/>
</dbReference>
<evidence type="ECO:0000313" key="4">
    <source>
        <dbReference type="EMBL" id="KAL0487294.1"/>
    </source>
</evidence>
<evidence type="ECO:0000259" key="3">
    <source>
        <dbReference type="SMART" id="SM00884"/>
    </source>
</evidence>
<protein>
    <recommendedName>
        <fullName evidence="3">Cullin neddylation domain-containing protein</fullName>
    </recommendedName>
</protein>
<dbReference type="SMART" id="SM00884">
    <property type="entry name" value="Cullin_Nedd8"/>
    <property type="match status" value="1"/>
</dbReference>
<keyword evidence="5" id="KW-1185">Reference proteome</keyword>
<dbReference type="InterPro" id="IPR036388">
    <property type="entry name" value="WH-like_DNA-bd_sf"/>
</dbReference>
<keyword evidence="1" id="KW-1017">Isopeptide bond</keyword>
<keyword evidence="2" id="KW-0832">Ubl conjugation</keyword>
<dbReference type="AlphaFoldDB" id="A0AAW2ZD77"/>
<evidence type="ECO:0000256" key="2">
    <source>
        <dbReference type="ARBA" id="ARBA00022843"/>
    </source>
</evidence>
<dbReference type="InterPro" id="IPR036390">
    <property type="entry name" value="WH_DNA-bd_sf"/>
</dbReference>
<comment type="caution">
    <text evidence="4">The sequence shown here is derived from an EMBL/GenBank/DDBJ whole genome shotgun (WGS) entry which is preliminary data.</text>
</comment>
<dbReference type="SUPFAM" id="SSF46785">
    <property type="entry name" value="Winged helix' DNA-binding domain"/>
    <property type="match status" value="1"/>
</dbReference>
<accession>A0AAW2ZD77</accession>
<evidence type="ECO:0000313" key="5">
    <source>
        <dbReference type="Proteomes" id="UP001431209"/>
    </source>
</evidence>
<sequence>MDRKPIIEAAIVKIMKSRKTMYDDQLIESVVAILRPTFVPSPIEIKKRVESLVEREFLERDEKEQSLFRYLA</sequence>
<dbReference type="Pfam" id="PF10557">
    <property type="entry name" value="Cullin_Nedd8"/>
    <property type="match status" value="1"/>
</dbReference>
<organism evidence="4 5">
    <name type="scientific">Acrasis kona</name>
    <dbReference type="NCBI Taxonomy" id="1008807"/>
    <lineage>
        <taxon>Eukaryota</taxon>
        <taxon>Discoba</taxon>
        <taxon>Heterolobosea</taxon>
        <taxon>Tetramitia</taxon>
        <taxon>Eutetramitia</taxon>
        <taxon>Acrasidae</taxon>
        <taxon>Acrasis</taxon>
    </lineage>
</organism>
<dbReference type="PANTHER" id="PTHR11932">
    <property type="entry name" value="CULLIN"/>
    <property type="match status" value="1"/>
</dbReference>
<reference evidence="4 5" key="1">
    <citation type="submission" date="2024-03" db="EMBL/GenBank/DDBJ databases">
        <title>The Acrasis kona genome and developmental transcriptomes reveal deep origins of eukaryotic multicellular pathways.</title>
        <authorList>
            <person name="Sheikh S."/>
            <person name="Fu C.-J."/>
            <person name="Brown M.W."/>
            <person name="Baldauf S.L."/>
        </authorList>
    </citation>
    <scope>NUCLEOTIDE SEQUENCE [LARGE SCALE GENOMIC DNA]</scope>
    <source>
        <strain evidence="4 5">ATCC MYA-3509</strain>
    </source>
</reference>
<dbReference type="InterPro" id="IPR045093">
    <property type="entry name" value="Cullin"/>
</dbReference>
<dbReference type="Gene3D" id="1.10.10.10">
    <property type="entry name" value="Winged helix-like DNA-binding domain superfamily/Winged helix DNA-binding domain"/>
    <property type="match status" value="1"/>
</dbReference>
<evidence type="ECO:0000256" key="1">
    <source>
        <dbReference type="ARBA" id="ARBA00022499"/>
    </source>
</evidence>
<dbReference type="EMBL" id="JAOPGA020001330">
    <property type="protein sequence ID" value="KAL0487294.1"/>
    <property type="molecule type" value="Genomic_DNA"/>
</dbReference>
<gene>
    <name evidence="4" type="ORF">AKO1_012194</name>
</gene>
<name>A0AAW2ZD77_9EUKA</name>
<feature type="domain" description="Cullin neddylation" evidence="3">
    <location>
        <begin position="2"/>
        <end position="66"/>
    </location>
</feature>
<dbReference type="InterPro" id="IPR019559">
    <property type="entry name" value="Cullin_neddylation_domain"/>
</dbReference>